<dbReference type="GO" id="GO:0005743">
    <property type="term" value="C:mitochondrial inner membrane"/>
    <property type="evidence" value="ECO:0007669"/>
    <property type="project" value="UniProtKB-SubCell"/>
</dbReference>
<organism evidence="20 21">
    <name type="scientific">Rhynchophorus ferrugineus</name>
    <name type="common">Red palm weevil</name>
    <name type="synonym">Curculio ferrugineus</name>
    <dbReference type="NCBI Taxonomy" id="354439"/>
    <lineage>
        <taxon>Eukaryota</taxon>
        <taxon>Metazoa</taxon>
        <taxon>Ecdysozoa</taxon>
        <taxon>Arthropoda</taxon>
        <taxon>Hexapoda</taxon>
        <taxon>Insecta</taxon>
        <taxon>Pterygota</taxon>
        <taxon>Neoptera</taxon>
        <taxon>Endopterygota</taxon>
        <taxon>Coleoptera</taxon>
        <taxon>Polyphaga</taxon>
        <taxon>Cucujiformia</taxon>
        <taxon>Curculionidae</taxon>
        <taxon>Dryophthorinae</taxon>
        <taxon>Rhynchophorus</taxon>
    </lineage>
</organism>
<dbReference type="InterPro" id="IPR018108">
    <property type="entry name" value="MCP_transmembrane"/>
</dbReference>
<keyword evidence="9 19" id="KW-1133">Transmembrane helix</keyword>
<dbReference type="Proteomes" id="UP000625711">
    <property type="component" value="Unassembled WGS sequence"/>
</dbReference>
<keyword evidence="4" id="KW-0597">Phosphoprotein</keyword>
<evidence type="ECO:0000256" key="15">
    <source>
        <dbReference type="ARBA" id="ARBA00076502"/>
    </source>
</evidence>
<dbReference type="InterPro" id="IPR002067">
    <property type="entry name" value="MCP"/>
</dbReference>
<keyword evidence="10" id="KW-0496">Mitochondrion</keyword>
<dbReference type="GO" id="GO:0015293">
    <property type="term" value="F:symporter activity"/>
    <property type="evidence" value="ECO:0007669"/>
    <property type="project" value="UniProtKB-KW"/>
</dbReference>
<comment type="caution">
    <text evidence="20">The sequence shown here is derived from an EMBL/GenBank/DDBJ whole genome shotgun (WGS) entry which is preliminary data.</text>
</comment>
<evidence type="ECO:0000256" key="10">
    <source>
        <dbReference type="ARBA" id="ARBA00023128"/>
    </source>
</evidence>
<evidence type="ECO:0000256" key="12">
    <source>
        <dbReference type="ARBA" id="ARBA00048437"/>
    </source>
</evidence>
<evidence type="ECO:0000256" key="13">
    <source>
        <dbReference type="ARBA" id="ARBA00057953"/>
    </source>
</evidence>
<evidence type="ECO:0000313" key="20">
    <source>
        <dbReference type="EMBL" id="KAF7264117.1"/>
    </source>
</evidence>
<evidence type="ECO:0000256" key="8">
    <source>
        <dbReference type="ARBA" id="ARBA00022847"/>
    </source>
</evidence>
<dbReference type="GO" id="GO:0005313">
    <property type="term" value="F:L-glutamate transmembrane transporter activity"/>
    <property type="evidence" value="ECO:0007669"/>
    <property type="project" value="TreeGrafter"/>
</dbReference>
<evidence type="ECO:0000256" key="16">
    <source>
        <dbReference type="ARBA" id="ARBA00081096"/>
    </source>
</evidence>
<dbReference type="InterPro" id="IPR051028">
    <property type="entry name" value="Mito_Solute_Carrier"/>
</dbReference>
<evidence type="ECO:0000256" key="11">
    <source>
        <dbReference type="ARBA" id="ARBA00023136"/>
    </source>
</evidence>
<comment type="catalytic activity">
    <reaction evidence="12">
        <text>L-glutamate(in) + H(+)(in) = L-glutamate(out) + H(+)(out)</text>
        <dbReference type="Rhea" id="RHEA:70955"/>
        <dbReference type="ChEBI" id="CHEBI:15378"/>
        <dbReference type="ChEBI" id="CHEBI:29985"/>
    </reaction>
</comment>
<dbReference type="SUPFAM" id="SSF103506">
    <property type="entry name" value="Mitochondrial carrier"/>
    <property type="match status" value="1"/>
</dbReference>
<feature type="transmembrane region" description="Helical" evidence="19">
    <location>
        <begin position="288"/>
        <end position="307"/>
    </location>
</feature>
<gene>
    <name evidence="20" type="ORF">GWI33_000612</name>
</gene>
<evidence type="ECO:0000256" key="9">
    <source>
        <dbReference type="ARBA" id="ARBA00022989"/>
    </source>
</evidence>
<keyword evidence="7" id="KW-0999">Mitochondrion inner membrane</keyword>
<comment type="subcellular location">
    <subcellularLocation>
        <location evidence="1">Mitochondrion inner membrane</location>
        <topology evidence="1">Multi-pass membrane protein</topology>
    </subcellularLocation>
</comment>
<protein>
    <recommendedName>
        <fullName evidence="14">Mitochondrial glutamate carrier 2</fullName>
    </recommendedName>
    <alternativeName>
        <fullName evidence="16">Glutamate/H(+) symporter 2</fullName>
    </alternativeName>
    <alternativeName>
        <fullName evidence="15">Solute carrier family 25 member 18</fullName>
    </alternativeName>
</protein>
<dbReference type="PANTHER" id="PTHR45678:SF5">
    <property type="entry name" value="AT03939P-RELATED"/>
    <property type="match status" value="1"/>
</dbReference>
<evidence type="ECO:0000256" key="18">
    <source>
        <dbReference type="RuleBase" id="RU000488"/>
    </source>
</evidence>
<keyword evidence="6" id="KW-0677">Repeat</keyword>
<dbReference type="PRINTS" id="PR00926">
    <property type="entry name" value="MITOCARRIER"/>
</dbReference>
<dbReference type="Gene3D" id="1.50.40.10">
    <property type="entry name" value="Mitochondrial carrier domain"/>
    <property type="match status" value="1"/>
</dbReference>
<keyword evidence="3 18" id="KW-0813">Transport</keyword>
<dbReference type="PANTHER" id="PTHR45678">
    <property type="entry name" value="MITOCHONDRIAL 2-OXODICARBOXYLATE CARRIER 1-RELATED"/>
    <property type="match status" value="1"/>
</dbReference>
<dbReference type="PROSITE" id="PS50920">
    <property type="entry name" value="SOLCAR"/>
    <property type="match status" value="3"/>
</dbReference>
<evidence type="ECO:0000256" key="5">
    <source>
        <dbReference type="ARBA" id="ARBA00022692"/>
    </source>
</evidence>
<keyword evidence="11 17" id="KW-0472">Membrane</keyword>
<evidence type="ECO:0000256" key="4">
    <source>
        <dbReference type="ARBA" id="ARBA00022553"/>
    </source>
</evidence>
<dbReference type="Pfam" id="PF00153">
    <property type="entry name" value="Mito_carr"/>
    <property type="match status" value="3"/>
</dbReference>
<comment type="similarity">
    <text evidence="2 18">Belongs to the mitochondrial carrier (TC 2.A.29) family.</text>
</comment>
<feature type="repeat" description="Solcar" evidence="17">
    <location>
        <begin position="218"/>
        <end position="308"/>
    </location>
</feature>
<dbReference type="OrthoDB" id="6701129at2759"/>
<evidence type="ECO:0000313" key="21">
    <source>
        <dbReference type="Proteomes" id="UP000625711"/>
    </source>
</evidence>
<evidence type="ECO:0000256" key="3">
    <source>
        <dbReference type="ARBA" id="ARBA00022448"/>
    </source>
</evidence>
<evidence type="ECO:0000256" key="17">
    <source>
        <dbReference type="PROSITE-ProRule" id="PRU00282"/>
    </source>
</evidence>
<evidence type="ECO:0000256" key="19">
    <source>
        <dbReference type="SAM" id="Phobius"/>
    </source>
</evidence>
<evidence type="ECO:0000256" key="14">
    <source>
        <dbReference type="ARBA" id="ARBA00069241"/>
    </source>
</evidence>
<evidence type="ECO:0000256" key="1">
    <source>
        <dbReference type="ARBA" id="ARBA00004448"/>
    </source>
</evidence>
<evidence type="ECO:0000256" key="7">
    <source>
        <dbReference type="ARBA" id="ARBA00022792"/>
    </source>
</evidence>
<dbReference type="FunFam" id="1.50.40.10:FF:000026">
    <property type="entry name" value="Putative mitochondrial glutamate carrier 2"/>
    <property type="match status" value="1"/>
</dbReference>
<feature type="transmembrane region" description="Helical" evidence="19">
    <location>
        <begin position="179"/>
        <end position="200"/>
    </location>
</feature>
<keyword evidence="21" id="KW-1185">Reference proteome</keyword>
<dbReference type="GO" id="GO:0015183">
    <property type="term" value="F:L-aspartate transmembrane transporter activity"/>
    <property type="evidence" value="ECO:0007669"/>
    <property type="project" value="TreeGrafter"/>
</dbReference>
<feature type="repeat" description="Solcar" evidence="17">
    <location>
        <begin position="106"/>
        <end position="207"/>
    </location>
</feature>
<dbReference type="InterPro" id="IPR023395">
    <property type="entry name" value="MCP_dom_sf"/>
</dbReference>
<evidence type="ECO:0000256" key="2">
    <source>
        <dbReference type="ARBA" id="ARBA00006375"/>
    </source>
</evidence>
<proteinExistence type="inferred from homology"/>
<dbReference type="GO" id="GO:0043490">
    <property type="term" value="P:malate-aspartate shuttle"/>
    <property type="evidence" value="ECO:0007669"/>
    <property type="project" value="TreeGrafter"/>
</dbReference>
<name>A0A834HZ82_RHYFE</name>
<evidence type="ECO:0000256" key="6">
    <source>
        <dbReference type="ARBA" id="ARBA00022737"/>
    </source>
</evidence>
<feature type="transmembrane region" description="Helical" evidence="19">
    <location>
        <begin position="220"/>
        <end position="239"/>
    </location>
</feature>
<sequence>MAENQAQFTLLPKILNGGIAGMIGVTCTFPLDLVKTRLQKQTVSADGRKMYNSIMDAFKKIYIAEGIRGMYRGSGILILLVTPEKAIKLSANDFFRFHLKDQNNKLSPMRQALAGAFAGIIQLVITTPMELLKIQLQDAGRVAAMEARIDPKTGKSLIPQISARQVTQKLVKERGVAGLYKGLIATMARDVPFCMIYFPLFAKIDSLGPRKSDGSGDAAFYWSFLCGLIAGSFTALVVTPCDVMKTRIQTVTKSAKGDKSYATITAAFRDILETEGTRAFFKGGACRMIVIAPLYAIIQTVYFLGVAEKMLGIKKDIKHVK</sequence>
<keyword evidence="5 17" id="KW-0812">Transmembrane</keyword>
<keyword evidence="8" id="KW-0769">Symport</keyword>
<reference evidence="20" key="1">
    <citation type="submission" date="2020-08" db="EMBL/GenBank/DDBJ databases">
        <title>Genome sequencing and assembly of the red palm weevil Rhynchophorus ferrugineus.</title>
        <authorList>
            <person name="Dias G.B."/>
            <person name="Bergman C.M."/>
            <person name="Manee M."/>
        </authorList>
    </citation>
    <scope>NUCLEOTIDE SEQUENCE</scope>
    <source>
        <strain evidence="20">AA-2017</strain>
        <tissue evidence="20">Whole larva</tissue>
    </source>
</reference>
<dbReference type="EMBL" id="JAACXV010018221">
    <property type="protein sequence ID" value="KAF7264117.1"/>
    <property type="molecule type" value="Genomic_DNA"/>
</dbReference>
<accession>A0A834HZ82</accession>
<dbReference type="AlphaFoldDB" id="A0A834HZ82"/>
<feature type="repeat" description="Solcar" evidence="17">
    <location>
        <begin position="8"/>
        <end position="98"/>
    </location>
</feature>
<comment type="function">
    <text evidence="13">Responsible for the transport of glutamate from the cytosol into the mitochondrial matrix with the concomitant import of a proton (symport system).</text>
</comment>